<protein>
    <submittedName>
        <fullName evidence="1">Uncharacterized protein</fullName>
    </submittedName>
</protein>
<dbReference type="EMBL" id="CM055109">
    <property type="protein sequence ID" value="KAJ7523153.1"/>
    <property type="molecule type" value="Genomic_DNA"/>
</dbReference>
<accession>A0ACC2B038</accession>
<reference evidence="2" key="1">
    <citation type="journal article" date="2024" name="Proc. Natl. Acad. Sci. U.S.A.">
        <title>Extraordinary preservation of gene collinearity over three hundred million years revealed in homosporous lycophytes.</title>
        <authorList>
            <person name="Li C."/>
            <person name="Wickell D."/>
            <person name="Kuo L.Y."/>
            <person name="Chen X."/>
            <person name="Nie B."/>
            <person name="Liao X."/>
            <person name="Peng D."/>
            <person name="Ji J."/>
            <person name="Jenkins J."/>
            <person name="Williams M."/>
            <person name="Shu S."/>
            <person name="Plott C."/>
            <person name="Barry K."/>
            <person name="Rajasekar S."/>
            <person name="Grimwood J."/>
            <person name="Han X."/>
            <person name="Sun S."/>
            <person name="Hou Z."/>
            <person name="He W."/>
            <person name="Dai G."/>
            <person name="Sun C."/>
            <person name="Schmutz J."/>
            <person name="Leebens-Mack J.H."/>
            <person name="Li F.W."/>
            <person name="Wang L."/>
        </authorList>
    </citation>
    <scope>NUCLEOTIDE SEQUENCE [LARGE SCALE GENOMIC DNA]</scope>
    <source>
        <strain evidence="2">cv. PW_Plant_1</strain>
    </source>
</reference>
<proteinExistence type="predicted"/>
<gene>
    <name evidence="1" type="ORF">O6H91_18G039300</name>
</gene>
<evidence type="ECO:0000313" key="2">
    <source>
        <dbReference type="Proteomes" id="UP001162992"/>
    </source>
</evidence>
<comment type="caution">
    <text evidence="1">The sequence shown here is derived from an EMBL/GenBank/DDBJ whole genome shotgun (WGS) entry which is preliminary data.</text>
</comment>
<sequence>MKIAVEGCAHGDLDNIFATLQHLEQTENTKIDLLICCGDFQAVRNEEDLEALACPPKYRSMNTFWKYYCGEEKAPYPVLFVGGNHEASNYLWELYYGGWVAPNIRFLGFAGVIHFGGLRIGGLSGIYNIRDYRTGHYERAPYNNNDIRSVYHVREYDVEKLMQVDEPLDIFISHDWPRGIAKCGNVQDLLKHKPFFQEEVERDTLGSKPAELLLQKLKPSYWFAAHLHTKFAAVVEHRSEERTTKFLALDRCLPNKNFLQIIDFPVPEEPLEFRFDEEWLAITRAYNPFLPLSRSPFTLQSRQLDLKSHRQWVHARLSERGAVVPTEFSMTAPPHDTTLARQAGVQHPSRLTACQVRNPQTEAFLELLELPYLLDASPALGTPTHTIKVQHRTPDSTGFLDPDEIQLNDSEDELPDDVDELEAAIRLDIPNEEEAPVDDKRKRDFNNILLECADRNKRVLSEAWE</sequence>
<organism evidence="1 2">
    <name type="scientific">Diphasiastrum complanatum</name>
    <name type="common">Issler's clubmoss</name>
    <name type="synonym">Lycopodium complanatum</name>
    <dbReference type="NCBI Taxonomy" id="34168"/>
    <lineage>
        <taxon>Eukaryota</taxon>
        <taxon>Viridiplantae</taxon>
        <taxon>Streptophyta</taxon>
        <taxon>Embryophyta</taxon>
        <taxon>Tracheophyta</taxon>
        <taxon>Lycopodiopsida</taxon>
        <taxon>Lycopodiales</taxon>
        <taxon>Lycopodiaceae</taxon>
        <taxon>Lycopodioideae</taxon>
        <taxon>Diphasiastrum</taxon>
    </lineage>
</organism>
<name>A0ACC2B038_DIPCM</name>
<keyword evidence="2" id="KW-1185">Reference proteome</keyword>
<dbReference type="Proteomes" id="UP001162992">
    <property type="component" value="Chromosome 18"/>
</dbReference>
<evidence type="ECO:0000313" key="1">
    <source>
        <dbReference type="EMBL" id="KAJ7523153.1"/>
    </source>
</evidence>